<proteinExistence type="predicted"/>
<protein>
    <submittedName>
        <fullName evidence="1">Uncharacterized protein</fullName>
    </submittedName>
</protein>
<dbReference type="Proteomes" id="UP000657918">
    <property type="component" value="Unassembled WGS sequence"/>
</dbReference>
<accession>A0A835J6P7</accession>
<comment type="caution">
    <text evidence="1">The sequence shown here is derived from an EMBL/GenBank/DDBJ whole genome shotgun (WGS) entry which is preliminary data.</text>
</comment>
<evidence type="ECO:0000313" key="2">
    <source>
        <dbReference type="Proteomes" id="UP000657918"/>
    </source>
</evidence>
<name>A0A835J6P7_9ROSI</name>
<dbReference type="EMBL" id="JADGMS010000017">
    <property type="protein sequence ID" value="KAF9664021.1"/>
    <property type="molecule type" value="Genomic_DNA"/>
</dbReference>
<keyword evidence="2" id="KW-1185">Reference proteome</keyword>
<gene>
    <name evidence="1" type="ORF">SADUNF_Sadunf17G0112800</name>
</gene>
<evidence type="ECO:0000313" key="1">
    <source>
        <dbReference type="EMBL" id="KAF9664021.1"/>
    </source>
</evidence>
<reference evidence="1 2" key="1">
    <citation type="submission" date="2020-10" db="EMBL/GenBank/DDBJ databases">
        <title>Plant Genome Project.</title>
        <authorList>
            <person name="Zhang R.-G."/>
        </authorList>
    </citation>
    <scope>NUCLEOTIDE SEQUENCE [LARGE SCALE GENOMIC DNA]</scope>
    <source>
        <strain evidence="1">FAFU-HL-1</strain>
        <tissue evidence="1">Leaf</tissue>
    </source>
</reference>
<organism evidence="1 2">
    <name type="scientific">Salix dunnii</name>
    <dbReference type="NCBI Taxonomy" id="1413687"/>
    <lineage>
        <taxon>Eukaryota</taxon>
        <taxon>Viridiplantae</taxon>
        <taxon>Streptophyta</taxon>
        <taxon>Embryophyta</taxon>
        <taxon>Tracheophyta</taxon>
        <taxon>Spermatophyta</taxon>
        <taxon>Magnoliopsida</taxon>
        <taxon>eudicotyledons</taxon>
        <taxon>Gunneridae</taxon>
        <taxon>Pentapetalae</taxon>
        <taxon>rosids</taxon>
        <taxon>fabids</taxon>
        <taxon>Malpighiales</taxon>
        <taxon>Salicaceae</taxon>
        <taxon>Saliceae</taxon>
        <taxon>Salix</taxon>
    </lineage>
</organism>
<sequence>MKSQHILFFRCPRTVLAATSGFSSTQLTTFEGTYGFAIVHQEEQPIHRSPQFEGRCLRNRSFPKGGRCSQFMHDCSEISTRFGRRDSSIQSGNFDPRYPLISNFFMLEWGSRARRTSSLFAPLKLLLLSSRQDKLSD</sequence>
<dbReference type="AlphaFoldDB" id="A0A835J6P7"/>